<accession>A0A077B0L0</accession>
<dbReference type="RefSeq" id="WP_038464882.1">
    <property type="nucleotide sequence ID" value="NZ_CP008941.1"/>
</dbReference>
<dbReference type="STRING" id="91604.ID47_06425"/>
<protein>
    <submittedName>
        <fullName evidence="1">Uncharacterized protein</fullName>
    </submittedName>
</protein>
<evidence type="ECO:0000313" key="1">
    <source>
        <dbReference type="EMBL" id="AIK96455.1"/>
    </source>
</evidence>
<evidence type="ECO:0000313" key="2">
    <source>
        <dbReference type="Proteomes" id="UP000028926"/>
    </source>
</evidence>
<organism evidence="1 2">
    <name type="scientific">Candidatus Odyssella acanthamoebae</name>
    <dbReference type="NCBI Taxonomy" id="91604"/>
    <lineage>
        <taxon>Bacteria</taxon>
        <taxon>Pseudomonadati</taxon>
        <taxon>Pseudomonadota</taxon>
        <taxon>Alphaproteobacteria</taxon>
        <taxon>Holosporales</taxon>
        <taxon>Candidatus Paracaedibacteraceae</taxon>
        <taxon>Candidatus Odyssella</taxon>
    </lineage>
</organism>
<dbReference type="EMBL" id="CP008941">
    <property type="protein sequence ID" value="AIK96455.1"/>
    <property type="molecule type" value="Genomic_DNA"/>
</dbReference>
<proteinExistence type="predicted"/>
<dbReference type="AlphaFoldDB" id="A0A077B0L0"/>
<sequence>MVKQISVTLLALLSVSLPRNVNSMEICQQIEPQANFSLKEYTDIDTISDLAIKAAKLVKKGIFPSEITVIFDVDGTLTKHGTPDGDYNEDTEICP</sequence>
<dbReference type="KEGG" id="paca:ID47_06425"/>
<dbReference type="Proteomes" id="UP000028926">
    <property type="component" value="Chromosome"/>
</dbReference>
<name>A0A077B0L0_9PROT</name>
<gene>
    <name evidence="1" type="ORF">ID47_06425</name>
</gene>
<dbReference type="HOGENOM" id="CLU_2367652_0_0_5"/>
<reference evidence="1 2" key="1">
    <citation type="submission" date="2014-07" db="EMBL/GenBank/DDBJ databases">
        <title>Comparative genomic insights into amoeba endosymbionts belonging to the families of Holosporaceae and Candidatus Midichloriaceae within Rickettsiales.</title>
        <authorList>
            <person name="Wang Z."/>
            <person name="Wu M."/>
        </authorList>
    </citation>
    <scope>NUCLEOTIDE SEQUENCE [LARGE SCALE GENOMIC DNA]</scope>
    <source>
        <strain evidence="1">PRA3</strain>
    </source>
</reference>
<keyword evidence="2" id="KW-1185">Reference proteome</keyword>